<dbReference type="InterPro" id="IPR036514">
    <property type="entry name" value="SGNH_hydro_sf"/>
</dbReference>
<dbReference type="AlphaFoldDB" id="A0A0Q3WXY5"/>
<accession>A0A0Q3WXY5</accession>
<dbReference type="PATRIC" id="fig|157838.3.peg.3851"/>
<proteinExistence type="predicted"/>
<dbReference type="EMBL" id="LJJC01000004">
    <property type="protein sequence ID" value="KQL55106.1"/>
    <property type="molecule type" value="Genomic_DNA"/>
</dbReference>
<dbReference type="CDD" id="cd00229">
    <property type="entry name" value="SGNH_hydrolase"/>
    <property type="match status" value="1"/>
</dbReference>
<protein>
    <recommendedName>
        <fullName evidence="1">SGNH hydrolase-type esterase domain-containing protein</fullName>
    </recommendedName>
</protein>
<evidence type="ECO:0000259" key="1">
    <source>
        <dbReference type="Pfam" id="PF13472"/>
    </source>
</evidence>
<dbReference type="OrthoDB" id="2923885at2"/>
<comment type="caution">
    <text evidence="2">The sequence shown here is derived from an EMBL/GenBank/DDBJ whole genome shotgun (WGS) entry which is preliminary data.</text>
</comment>
<gene>
    <name evidence="2" type="ORF">AN964_17385</name>
</gene>
<feature type="domain" description="SGNH hydrolase-type esterase" evidence="1">
    <location>
        <begin position="5"/>
        <end position="194"/>
    </location>
</feature>
<organism evidence="2 3">
    <name type="scientific">Heyndrickxia shackletonii</name>
    <dbReference type="NCBI Taxonomy" id="157838"/>
    <lineage>
        <taxon>Bacteria</taxon>
        <taxon>Bacillati</taxon>
        <taxon>Bacillota</taxon>
        <taxon>Bacilli</taxon>
        <taxon>Bacillales</taxon>
        <taxon>Bacillaceae</taxon>
        <taxon>Heyndrickxia</taxon>
    </lineage>
</organism>
<dbReference type="STRING" id="157838.AN964_17385"/>
<evidence type="ECO:0000313" key="3">
    <source>
        <dbReference type="Proteomes" id="UP000051888"/>
    </source>
</evidence>
<dbReference type="RefSeq" id="WP_055740901.1">
    <property type="nucleotide sequence ID" value="NZ_LJJC01000004.1"/>
</dbReference>
<reference evidence="2 3" key="1">
    <citation type="submission" date="2015-09" db="EMBL/GenBank/DDBJ databases">
        <title>Genome sequencing project for genomic taxonomy and phylogenomics of Bacillus-like bacteria.</title>
        <authorList>
            <person name="Liu B."/>
            <person name="Wang J."/>
            <person name="Zhu Y."/>
            <person name="Liu G."/>
            <person name="Chen Q."/>
            <person name="Chen Z."/>
            <person name="Lan J."/>
            <person name="Che J."/>
            <person name="Ge C."/>
            <person name="Shi H."/>
            <person name="Pan Z."/>
            <person name="Liu X."/>
        </authorList>
    </citation>
    <scope>NUCLEOTIDE SEQUENCE [LARGE SCALE GENOMIC DNA]</scope>
    <source>
        <strain evidence="2 3">LMG 18435</strain>
    </source>
</reference>
<dbReference type="Gene3D" id="3.40.50.1110">
    <property type="entry name" value="SGNH hydrolase"/>
    <property type="match status" value="1"/>
</dbReference>
<dbReference type="Pfam" id="PF13472">
    <property type="entry name" value="Lipase_GDSL_2"/>
    <property type="match status" value="1"/>
</dbReference>
<dbReference type="InterPro" id="IPR013830">
    <property type="entry name" value="SGNH_hydro"/>
</dbReference>
<dbReference type="SUPFAM" id="SSF52266">
    <property type="entry name" value="SGNH hydrolase"/>
    <property type="match status" value="1"/>
</dbReference>
<keyword evidence="3" id="KW-1185">Reference proteome</keyword>
<name>A0A0Q3WXY5_9BACI</name>
<evidence type="ECO:0000313" key="2">
    <source>
        <dbReference type="EMBL" id="KQL55106.1"/>
    </source>
</evidence>
<dbReference type="Proteomes" id="UP000051888">
    <property type="component" value="Unassembled WGS sequence"/>
</dbReference>
<sequence>MRYLAIGDGLCSGIGASFLSPGFIHRHARMAEEVLKERVSVTSIARSTYRSNDIYTLLEEKRVKDAMKDSGIIVLSAGHQDYIDAMNKYKENKNETEFFRSLKTCKSNIDDIVQKIKDMKSEQNDKYMLIILGLHNPYPEDENAEKWIKNFNRYMESMARKPPIYALNIHQYFKGEEEKWCTRDLLYPNNDGHRELARKMHEIGYAAIHEEVPVNK</sequence>